<evidence type="ECO:0000256" key="1">
    <source>
        <dbReference type="ARBA" id="ARBA00022723"/>
    </source>
</evidence>
<sequence>MVCLKFTHVRLLVKNYEECFRFYRDVLGFEVGWGDEKSMYADFKTGEGAVIALFARTHMAKAIGTDNLPLDSDSMDKLCLIFRVESVDEQYQSLKEKGVQFIDEPHDRKDWGIRVAHFRDPDGHLIEINEPIQFEPSS</sequence>
<accession>A0A1I2RH56</accession>
<dbReference type="EMBL" id="FOOK01000029">
    <property type="protein sequence ID" value="SFG37171.1"/>
    <property type="molecule type" value="Genomic_DNA"/>
</dbReference>
<keyword evidence="3" id="KW-0223">Dioxygenase</keyword>
<proteinExistence type="predicted"/>
<dbReference type="RefSeq" id="WP_245752283.1">
    <property type="nucleotide sequence ID" value="NZ_FOOK01000029.1"/>
</dbReference>
<keyword evidence="4" id="KW-1185">Reference proteome</keyword>
<dbReference type="InterPro" id="IPR037523">
    <property type="entry name" value="VOC_core"/>
</dbReference>
<dbReference type="Pfam" id="PF00903">
    <property type="entry name" value="Glyoxalase"/>
    <property type="match status" value="1"/>
</dbReference>
<feature type="domain" description="VOC" evidence="2">
    <location>
        <begin position="5"/>
        <end position="131"/>
    </location>
</feature>
<dbReference type="InterPro" id="IPR051785">
    <property type="entry name" value="MMCE/EMCE_epimerase"/>
</dbReference>
<dbReference type="GO" id="GO:0046872">
    <property type="term" value="F:metal ion binding"/>
    <property type="evidence" value="ECO:0007669"/>
    <property type="project" value="UniProtKB-KW"/>
</dbReference>
<evidence type="ECO:0000259" key="2">
    <source>
        <dbReference type="PROSITE" id="PS51819"/>
    </source>
</evidence>
<dbReference type="Gene3D" id="3.10.180.10">
    <property type="entry name" value="2,3-Dihydroxybiphenyl 1,2-Dioxygenase, domain 1"/>
    <property type="match status" value="1"/>
</dbReference>
<dbReference type="Proteomes" id="UP000198661">
    <property type="component" value="Unassembled WGS sequence"/>
</dbReference>
<dbReference type="PROSITE" id="PS51819">
    <property type="entry name" value="VOC"/>
    <property type="match status" value="1"/>
</dbReference>
<evidence type="ECO:0000313" key="4">
    <source>
        <dbReference type="Proteomes" id="UP000198661"/>
    </source>
</evidence>
<name>A0A1I2RH56_9BACL</name>
<dbReference type="InterPro" id="IPR004360">
    <property type="entry name" value="Glyas_Fos-R_dOase_dom"/>
</dbReference>
<dbReference type="GO" id="GO:0004493">
    <property type="term" value="F:methylmalonyl-CoA epimerase activity"/>
    <property type="evidence" value="ECO:0007669"/>
    <property type="project" value="TreeGrafter"/>
</dbReference>
<protein>
    <submittedName>
        <fullName evidence="3">Catechol 2,3-dioxygenase</fullName>
    </submittedName>
</protein>
<dbReference type="GO" id="GO:0046491">
    <property type="term" value="P:L-methylmalonyl-CoA metabolic process"/>
    <property type="evidence" value="ECO:0007669"/>
    <property type="project" value="TreeGrafter"/>
</dbReference>
<reference evidence="3 4" key="1">
    <citation type="submission" date="2016-10" db="EMBL/GenBank/DDBJ databases">
        <authorList>
            <person name="de Groot N.N."/>
        </authorList>
    </citation>
    <scope>NUCLEOTIDE SEQUENCE [LARGE SCALE GENOMIC DNA]</scope>
    <source>
        <strain evidence="3 4">DSM 44945</strain>
    </source>
</reference>
<dbReference type="CDD" id="cd07264">
    <property type="entry name" value="VOC_like"/>
    <property type="match status" value="1"/>
</dbReference>
<organism evidence="3 4">
    <name type="scientific">Planifilum fulgidum</name>
    <dbReference type="NCBI Taxonomy" id="201973"/>
    <lineage>
        <taxon>Bacteria</taxon>
        <taxon>Bacillati</taxon>
        <taxon>Bacillota</taxon>
        <taxon>Bacilli</taxon>
        <taxon>Bacillales</taxon>
        <taxon>Thermoactinomycetaceae</taxon>
        <taxon>Planifilum</taxon>
    </lineage>
</organism>
<dbReference type="PANTHER" id="PTHR43048">
    <property type="entry name" value="METHYLMALONYL-COA EPIMERASE"/>
    <property type="match status" value="1"/>
</dbReference>
<evidence type="ECO:0000313" key="3">
    <source>
        <dbReference type="EMBL" id="SFG37171.1"/>
    </source>
</evidence>
<keyword evidence="3" id="KW-0560">Oxidoreductase</keyword>
<dbReference type="STRING" id="201973.SAMN04488025_12918"/>
<dbReference type="PANTHER" id="PTHR43048:SF4">
    <property type="entry name" value="RING-CLEAVING DIOXYGENASE-RELATED"/>
    <property type="match status" value="1"/>
</dbReference>
<dbReference type="InterPro" id="IPR029068">
    <property type="entry name" value="Glyas_Bleomycin-R_OHBP_Dase"/>
</dbReference>
<dbReference type="SUPFAM" id="SSF54593">
    <property type="entry name" value="Glyoxalase/Bleomycin resistance protein/Dihydroxybiphenyl dioxygenase"/>
    <property type="match status" value="1"/>
</dbReference>
<dbReference type="AlphaFoldDB" id="A0A1I2RH56"/>
<gene>
    <name evidence="3" type="ORF">SAMN04488025_12918</name>
</gene>
<dbReference type="GO" id="GO:0051213">
    <property type="term" value="F:dioxygenase activity"/>
    <property type="evidence" value="ECO:0007669"/>
    <property type="project" value="UniProtKB-KW"/>
</dbReference>
<keyword evidence="1" id="KW-0479">Metal-binding</keyword>